<dbReference type="Pfam" id="PF00211">
    <property type="entry name" value="Guanylate_cyc"/>
    <property type="match status" value="1"/>
</dbReference>
<sequence length="374" mass="39571">MAPSDDPTDAWVAAGLLDPTSPDADSQSDLLNWIASFGITIEQMVKAKSSGHLDALPGAMALRPGPYSSLRDIASLLGSPLESLIDIRRATGLPPVDPDEAAFTASDITMFRAFNDAAALFSRDELLHFSRVLGTSLRRIAEAAGEMFILDVEAPLAADSEVSLLMLARQGYEAILMTDAATAVFEPLFRAQLEQSFHTSRLTRADAPRDPMVSVAVGFVDLTGFTSQSQHLSSEQLLALVLTFEADACDLVADHGGRVIKLIGDEVMFTAVDAQSACAITLGLLEKVGPRDTPLPRGGLAFGPVIAHGGDLYGDTVNRASRMADIAIPGEVLIDAGIKSRAGSFSAAQAGRRLLKGFAEPIEVWSLSAAAKHQ</sequence>
<dbReference type="Gene3D" id="3.30.70.1230">
    <property type="entry name" value="Nucleotide cyclase"/>
    <property type="match status" value="1"/>
</dbReference>
<dbReference type="InterPro" id="IPR032026">
    <property type="entry name" value="Ad_Cy_reg"/>
</dbReference>
<dbReference type="GO" id="GO:0009190">
    <property type="term" value="P:cyclic nucleotide biosynthetic process"/>
    <property type="evidence" value="ECO:0007669"/>
    <property type="project" value="InterPro"/>
</dbReference>
<dbReference type="GO" id="GO:0035556">
    <property type="term" value="P:intracellular signal transduction"/>
    <property type="evidence" value="ECO:0007669"/>
    <property type="project" value="InterPro"/>
</dbReference>
<dbReference type="SMART" id="SM00044">
    <property type="entry name" value="CYCc"/>
    <property type="match status" value="1"/>
</dbReference>
<protein>
    <submittedName>
        <fullName evidence="2">Unannotated protein</fullName>
    </submittedName>
</protein>
<gene>
    <name evidence="2" type="ORF">UFOPK2992_01266</name>
</gene>
<name>A0A6J6YBW1_9ZZZZ</name>
<dbReference type="InterPro" id="IPR050697">
    <property type="entry name" value="Adenylyl/Guanylyl_Cyclase_3/4"/>
</dbReference>
<evidence type="ECO:0000313" key="2">
    <source>
        <dbReference type="EMBL" id="CAB4805653.1"/>
    </source>
</evidence>
<dbReference type="CDD" id="cd07302">
    <property type="entry name" value="CHD"/>
    <property type="match status" value="1"/>
</dbReference>
<dbReference type="PANTHER" id="PTHR43081">
    <property type="entry name" value="ADENYLATE CYCLASE, TERMINAL-DIFFERENTIATION SPECIFIC-RELATED"/>
    <property type="match status" value="1"/>
</dbReference>
<feature type="domain" description="Guanylate cyclase" evidence="1">
    <location>
        <begin position="216"/>
        <end position="324"/>
    </location>
</feature>
<dbReference type="InterPro" id="IPR029787">
    <property type="entry name" value="Nucleotide_cyclase"/>
</dbReference>
<proteinExistence type="predicted"/>
<organism evidence="2">
    <name type="scientific">freshwater metagenome</name>
    <dbReference type="NCBI Taxonomy" id="449393"/>
    <lineage>
        <taxon>unclassified sequences</taxon>
        <taxon>metagenomes</taxon>
        <taxon>ecological metagenomes</taxon>
    </lineage>
</organism>
<dbReference type="AlphaFoldDB" id="A0A6J6YBW1"/>
<dbReference type="PROSITE" id="PS50125">
    <property type="entry name" value="GUANYLATE_CYCLASE_2"/>
    <property type="match status" value="1"/>
</dbReference>
<reference evidence="2" key="1">
    <citation type="submission" date="2020-05" db="EMBL/GenBank/DDBJ databases">
        <authorList>
            <person name="Chiriac C."/>
            <person name="Salcher M."/>
            <person name="Ghai R."/>
            <person name="Kavagutti S V."/>
        </authorList>
    </citation>
    <scope>NUCLEOTIDE SEQUENCE</scope>
</reference>
<dbReference type="InterPro" id="IPR001054">
    <property type="entry name" value="A/G_cyclase"/>
</dbReference>
<dbReference type="SUPFAM" id="SSF55073">
    <property type="entry name" value="Nucleotide cyclase"/>
    <property type="match status" value="1"/>
</dbReference>
<dbReference type="EMBL" id="CAFAAI010000227">
    <property type="protein sequence ID" value="CAB4805653.1"/>
    <property type="molecule type" value="Genomic_DNA"/>
</dbReference>
<accession>A0A6J6YBW1</accession>
<dbReference type="Pfam" id="PF16701">
    <property type="entry name" value="Ad_Cy_reg"/>
    <property type="match status" value="1"/>
</dbReference>
<dbReference type="PANTHER" id="PTHR43081:SF1">
    <property type="entry name" value="ADENYLATE CYCLASE, TERMINAL-DIFFERENTIATION SPECIFIC"/>
    <property type="match status" value="1"/>
</dbReference>
<evidence type="ECO:0000259" key="1">
    <source>
        <dbReference type="PROSITE" id="PS50125"/>
    </source>
</evidence>